<comment type="caution">
    <text evidence="2">The sequence shown here is derived from an EMBL/GenBank/DDBJ whole genome shotgun (WGS) entry which is preliminary data.</text>
</comment>
<keyword evidence="3" id="KW-1185">Reference proteome</keyword>
<accession>A0A9P6XI92</accession>
<feature type="region of interest" description="Disordered" evidence="1">
    <location>
        <begin position="56"/>
        <end position="112"/>
    </location>
</feature>
<proteinExistence type="predicted"/>
<organism evidence="2 3">
    <name type="scientific">Rhizopus oryzae</name>
    <name type="common">Mucormycosis agent</name>
    <name type="synonym">Rhizopus arrhizus var. delemar</name>
    <dbReference type="NCBI Taxonomy" id="64495"/>
    <lineage>
        <taxon>Eukaryota</taxon>
        <taxon>Fungi</taxon>
        <taxon>Fungi incertae sedis</taxon>
        <taxon>Mucoromycota</taxon>
        <taxon>Mucoromycotina</taxon>
        <taxon>Mucoromycetes</taxon>
        <taxon>Mucorales</taxon>
        <taxon>Mucorineae</taxon>
        <taxon>Rhizopodaceae</taxon>
        <taxon>Rhizopus</taxon>
    </lineage>
</organism>
<feature type="compositionally biased region" description="Polar residues" evidence="1">
    <location>
        <begin position="91"/>
        <end position="112"/>
    </location>
</feature>
<gene>
    <name evidence="2" type="ORF">G6F64_001529</name>
</gene>
<evidence type="ECO:0000313" key="3">
    <source>
        <dbReference type="Proteomes" id="UP000716291"/>
    </source>
</evidence>
<name>A0A9P6XI92_RHIOR</name>
<evidence type="ECO:0000313" key="2">
    <source>
        <dbReference type="EMBL" id="KAG1314343.1"/>
    </source>
</evidence>
<dbReference type="AlphaFoldDB" id="A0A9P6XI92"/>
<evidence type="ECO:0000256" key="1">
    <source>
        <dbReference type="SAM" id="MobiDB-lite"/>
    </source>
</evidence>
<feature type="compositionally biased region" description="Low complexity" evidence="1">
    <location>
        <begin position="56"/>
        <end position="77"/>
    </location>
</feature>
<reference evidence="2" key="1">
    <citation type="journal article" date="2020" name="Microb. Genom.">
        <title>Genetic diversity of clinical and environmental Mucorales isolates obtained from an investigation of mucormycosis cases among solid organ transplant recipients.</title>
        <authorList>
            <person name="Nguyen M.H."/>
            <person name="Kaul D."/>
            <person name="Muto C."/>
            <person name="Cheng S.J."/>
            <person name="Richter R.A."/>
            <person name="Bruno V.M."/>
            <person name="Liu G."/>
            <person name="Beyhan S."/>
            <person name="Sundermann A.J."/>
            <person name="Mounaud S."/>
            <person name="Pasculle A.W."/>
            <person name="Nierman W.C."/>
            <person name="Driscoll E."/>
            <person name="Cumbie R."/>
            <person name="Clancy C.J."/>
            <person name="Dupont C.L."/>
        </authorList>
    </citation>
    <scope>NUCLEOTIDE SEQUENCE</scope>
    <source>
        <strain evidence="2">GL11</strain>
    </source>
</reference>
<feature type="region of interest" description="Disordered" evidence="1">
    <location>
        <begin position="414"/>
        <end position="449"/>
    </location>
</feature>
<dbReference type="Proteomes" id="UP000716291">
    <property type="component" value="Unassembled WGS sequence"/>
</dbReference>
<dbReference type="OrthoDB" id="2287234at2759"/>
<sequence length="449" mass="51240">MSKRSQSNEKAWNNFDRLLLEASKLNISEELGLRNESQYVHYASYKKDSHQDCGSTVESSSVYSSSPPLSRNSTLSSIDTRNSLSPKFRSQESSNSSHSLRTNDSHYASNPTNDKLYSPLSSNLSYSHLSNSSSSYYPRKKSNYTAVEPNGCFVLCKNGCSTFQTTVQCHHHFIVPVFAIAGIQFANMLQLLFNYKEIDALTPKEDCEKTIAWQIDNNQSLVTISEFTYQDDHKDSSNLKQPLENLGQRLGITTILVTAPYGSISELYTLLDKLALSANEHKHSDLCSWWGRVVLVIDQQNLMNDGKVYDERKLFLMIEMPKIMSRYQLAEPLSVLFVSTESFDEIKHTPYGGYYKLYSQRILWRMMEMHTLCKRWIYHDLGYTADDNLGDDDTSSSCSDDMYTMATVIEYENGKRRRRKTNTQSIPNHEKLNCFPGDDGSSLPDIIPK</sequence>
<dbReference type="EMBL" id="JAANQT010000119">
    <property type="protein sequence ID" value="KAG1314343.1"/>
    <property type="molecule type" value="Genomic_DNA"/>
</dbReference>
<protein>
    <submittedName>
        <fullName evidence="2">Uncharacterized protein</fullName>
    </submittedName>
</protein>